<dbReference type="PANTHER" id="PTHR44170">
    <property type="entry name" value="PROTEIN SIDEKICK"/>
    <property type="match status" value="1"/>
</dbReference>
<dbReference type="InterPro" id="IPR003598">
    <property type="entry name" value="Ig_sub2"/>
</dbReference>
<comment type="caution">
    <text evidence="5">The sequence shown here is derived from an EMBL/GenBank/DDBJ whole genome shotgun (WGS) entry which is preliminary data.</text>
</comment>
<evidence type="ECO:0000313" key="5">
    <source>
        <dbReference type="EMBL" id="KAK8729652.1"/>
    </source>
</evidence>
<dbReference type="SUPFAM" id="SSF49265">
    <property type="entry name" value="Fibronectin type III"/>
    <property type="match status" value="1"/>
</dbReference>
<dbReference type="InterPro" id="IPR036179">
    <property type="entry name" value="Ig-like_dom_sf"/>
</dbReference>
<dbReference type="CDD" id="cd00063">
    <property type="entry name" value="FN3"/>
    <property type="match status" value="1"/>
</dbReference>
<dbReference type="SMART" id="SM00060">
    <property type="entry name" value="FN3"/>
    <property type="match status" value="1"/>
</dbReference>
<protein>
    <submittedName>
        <fullName evidence="5">Uncharacterized protein</fullName>
    </submittedName>
</protein>
<accession>A0AAW0WDI9</accession>
<proteinExistence type="predicted"/>
<keyword evidence="6" id="KW-1185">Reference proteome</keyword>
<dbReference type="InterPro" id="IPR003961">
    <property type="entry name" value="FN3_dom"/>
</dbReference>
<dbReference type="InterPro" id="IPR003599">
    <property type="entry name" value="Ig_sub"/>
</dbReference>
<dbReference type="GO" id="GO:0030154">
    <property type="term" value="P:cell differentiation"/>
    <property type="evidence" value="ECO:0007669"/>
    <property type="project" value="UniProtKB-ARBA"/>
</dbReference>
<dbReference type="Proteomes" id="UP001445076">
    <property type="component" value="Unassembled WGS sequence"/>
</dbReference>
<dbReference type="SMART" id="SM00408">
    <property type="entry name" value="IGc2"/>
    <property type="match status" value="2"/>
</dbReference>
<dbReference type="GO" id="GO:0098609">
    <property type="term" value="P:cell-cell adhesion"/>
    <property type="evidence" value="ECO:0007669"/>
    <property type="project" value="TreeGrafter"/>
</dbReference>
<dbReference type="Gene3D" id="2.60.40.10">
    <property type="entry name" value="Immunoglobulins"/>
    <property type="match status" value="3"/>
</dbReference>
<dbReference type="InterPro" id="IPR013098">
    <property type="entry name" value="Ig_I-set"/>
</dbReference>
<evidence type="ECO:0000259" key="3">
    <source>
        <dbReference type="PROSITE" id="PS50835"/>
    </source>
</evidence>
<evidence type="ECO:0000259" key="4">
    <source>
        <dbReference type="PROSITE" id="PS50853"/>
    </source>
</evidence>
<dbReference type="InterPro" id="IPR013783">
    <property type="entry name" value="Ig-like_fold"/>
</dbReference>
<reference evidence="5 6" key="1">
    <citation type="journal article" date="2024" name="BMC Genomics">
        <title>Genome assembly of redclaw crayfish (Cherax quadricarinatus) provides insights into its immune adaptation and hypoxia tolerance.</title>
        <authorList>
            <person name="Liu Z."/>
            <person name="Zheng J."/>
            <person name="Li H."/>
            <person name="Fang K."/>
            <person name="Wang S."/>
            <person name="He J."/>
            <person name="Zhou D."/>
            <person name="Weng S."/>
            <person name="Chi M."/>
            <person name="Gu Z."/>
            <person name="He J."/>
            <person name="Li F."/>
            <person name="Wang M."/>
        </authorList>
    </citation>
    <scope>NUCLEOTIDE SEQUENCE [LARGE SCALE GENOMIC DNA]</scope>
    <source>
        <strain evidence="5">ZL_2023a</strain>
    </source>
</reference>
<feature type="domain" description="Ig-like" evidence="3">
    <location>
        <begin position="44"/>
        <end position="133"/>
    </location>
</feature>
<dbReference type="Pfam" id="PF07679">
    <property type="entry name" value="I-set"/>
    <property type="match status" value="1"/>
</dbReference>
<dbReference type="SMART" id="SM00409">
    <property type="entry name" value="IG"/>
    <property type="match status" value="2"/>
</dbReference>
<keyword evidence="1" id="KW-0677">Repeat</keyword>
<dbReference type="InterPro" id="IPR007110">
    <property type="entry name" value="Ig-like_dom"/>
</dbReference>
<feature type="domain" description="Ig-like" evidence="3">
    <location>
        <begin position="136"/>
        <end position="237"/>
    </location>
</feature>
<dbReference type="SUPFAM" id="SSF48726">
    <property type="entry name" value="Immunoglobulin"/>
    <property type="match status" value="1"/>
</dbReference>
<evidence type="ECO:0000256" key="2">
    <source>
        <dbReference type="ARBA" id="ARBA00023157"/>
    </source>
</evidence>
<gene>
    <name evidence="5" type="ORF">OTU49_008249</name>
</gene>
<dbReference type="PANTHER" id="PTHR44170:SF6">
    <property type="entry name" value="CONTACTIN"/>
    <property type="match status" value="1"/>
</dbReference>
<feature type="non-terminal residue" evidence="5">
    <location>
        <position position="1"/>
    </location>
</feature>
<name>A0AAW0WDI9_CHEQU</name>
<dbReference type="PRINTS" id="PR00014">
    <property type="entry name" value="FNTYPEIII"/>
</dbReference>
<feature type="non-terminal residue" evidence="5">
    <location>
        <position position="354"/>
    </location>
</feature>
<keyword evidence="2" id="KW-1015">Disulfide bond</keyword>
<organism evidence="5 6">
    <name type="scientific">Cherax quadricarinatus</name>
    <name type="common">Australian red claw crayfish</name>
    <dbReference type="NCBI Taxonomy" id="27406"/>
    <lineage>
        <taxon>Eukaryota</taxon>
        <taxon>Metazoa</taxon>
        <taxon>Ecdysozoa</taxon>
        <taxon>Arthropoda</taxon>
        <taxon>Crustacea</taxon>
        <taxon>Multicrustacea</taxon>
        <taxon>Malacostraca</taxon>
        <taxon>Eumalacostraca</taxon>
        <taxon>Eucarida</taxon>
        <taxon>Decapoda</taxon>
        <taxon>Pleocyemata</taxon>
        <taxon>Astacidea</taxon>
        <taxon>Parastacoidea</taxon>
        <taxon>Parastacidae</taxon>
        <taxon>Cherax</taxon>
    </lineage>
</organism>
<sequence>SDGESGQLVLMRVDRHLSGDYTVVATSSHSAINSTFFINVQYGPQDIQAAERVTVDEDGTATVLCSATGNPTPNITWTRGTDNTSSMLLMSTGVGEARLVVEWASRADSGIYHCHASNVVSSSPPIPTAIVVTQEPTSASLNAEEEAFRTWAHIGGSGWLDCRVRAAPAPSFRWTTSKNSLITSSEKYFIHVPQLVDKVIVWSSVLEIKSVTVDDYTNYTCTAYNSEGSYDVNFTLGPPIIPGVPVNLNIVTVSKSVAIITWMKNHSGGEPAGYTVRYHVSDAHNYEFVDIATSNSTSTTIRNLTPGADYSFAILAYNEYGHSNFSSPPIRATLLGVVEEAASSSSNIDSQQPR</sequence>
<feature type="domain" description="Fibronectin type-III" evidence="4">
    <location>
        <begin position="244"/>
        <end position="336"/>
    </location>
</feature>
<dbReference type="PROSITE" id="PS50835">
    <property type="entry name" value="IG_LIKE"/>
    <property type="match status" value="2"/>
</dbReference>
<evidence type="ECO:0000313" key="6">
    <source>
        <dbReference type="Proteomes" id="UP001445076"/>
    </source>
</evidence>
<dbReference type="EMBL" id="JARKIK010000066">
    <property type="protein sequence ID" value="KAK8729652.1"/>
    <property type="molecule type" value="Genomic_DNA"/>
</dbReference>
<dbReference type="GO" id="GO:0009653">
    <property type="term" value="P:anatomical structure morphogenesis"/>
    <property type="evidence" value="ECO:0007669"/>
    <property type="project" value="UniProtKB-ARBA"/>
</dbReference>
<dbReference type="InterPro" id="IPR036116">
    <property type="entry name" value="FN3_sf"/>
</dbReference>
<dbReference type="AlphaFoldDB" id="A0AAW0WDI9"/>
<evidence type="ECO:0000256" key="1">
    <source>
        <dbReference type="ARBA" id="ARBA00022737"/>
    </source>
</evidence>
<dbReference type="PROSITE" id="PS50853">
    <property type="entry name" value="FN3"/>
    <property type="match status" value="1"/>
</dbReference>
<dbReference type="Pfam" id="PF00041">
    <property type="entry name" value="fn3"/>
    <property type="match status" value="1"/>
</dbReference>
<dbReference type="Pfam" id="PF13927">
    <property type="entry name" value="Ig_3"/>
    <property type="match status" value="1"/>
</dbReference>
<dbReference type="GO" id="GO:0016020">
    <property type="term" value="C:membrane"/>
    <property type="evidence" value="ECO:0007669"/>
    <property type="project" value="UniProtKB-SubCell"/>
</dbReference>
<dbReference type="CDD" id="cd00096">
    <property type="entry name" value="Ig"/>
    <property type="match status" value="1"/>
</dbReference>